<feature type="coiled-coil region" evidence="1">
    <location>
        <begin position="403"/>
        <end position="455"/>
    </location>
</feature>
<dbReference type="AlphaFoldDB" id="A0A8D2N6J9"/>
<evidence type="ECO:0000313" key="4">
    <source>
        <dbReference type="Proteomes" id="UP000694413"/>
    </source>
</evidence>
<dbReference type="RefSeq" id="XP_005482738.1">
    <property type="nucleotide sequence ID" value="XM_005482681.4"/>
</dbReference>
<feature type="region of interest" description="Disordered" evidence="2">
    <location>
        <begin position="1"/>
        <end position="47"/>
    </location>
</feature>
<reference evidence="3" key="1">
    <citation type="submission" date="2025-08" db="UniProtKB">
        <authorList>
            <consortium name="Ensembl"/>
        </authorList>
    </citation>
    <scope>IDENTIFICATION</scope>
</reference>
<dbReference type="GO" id="GO:0005813">
    <property type="term" value="C:centrosome"/>
    <property type="evidence" value="ECO:0007669"/>
    <property type="project" value="TreeGrafter"/>
</dbReference>
<accession>A0A8D2N6J9</accession>
<keyword evidence="4" id="KW-1185">Reference proteome</keyword>
<keyword evidence="1" id="KW-0175">Coiled coil</keyword>
<evidence type="ECO:0000313" key="3">
    <source>
        <dbReference type="Ensembl" id="ENSZALP00000018409.1"/>
    </source>
</evidence>
<protein>
    <submittedName>
        <fullName evidence="3">Coiled-coil domain containing 77</fullName>
    </submittedName>
</protein>
<name>A0A8D2N6J9_ZONAL</name>
<feature type="compositionally biased region" description="Low complexity" evidence="2">
    <location>
        <begin position="194"/>
        <end position="206"/>
    </location>
</feature>
<proteinExistence type="predicted"/>
<feature type="region of interest" description="Disordered" evidence="2">
    <location>
        <begin position="180"/>
        <end position="217"/>
    </location>
</feature>
<dbReference type="CTD" id="84318"/>
<dbReference type="OrthoDB" id="191169at2759"/>
<sequence length="500" mass="58356">MDSPALRRAAMSAAERAAGSSRCPRVPTPRASSRSAESRCPSLEDFPPLPPIGERLAHLNPSHELLDYYRRKIADFDEEHEELVKRLEKYKQTYDEQHQLQWEVRHLEEEIAELQKALSDMQVYLFQEKEQVLRLYAENDRLKLRELEDRKKIQQLLAILGADEGEITYFHKEPPHKVTVLQRPPETHEQDDVSSTGTEKSASKAAAKVEKLRSSDRDQKDDDTLLLQVKALQAQIEEQTRLTKEQVESLLEDRRIQMEEAEVRHQKDQDKIKAITEKLHKTQNLLYESTRDFLQLKCDARANEKAWMAEKDSLLRKLGKDLDQLAFSTESGQKKQTELKKMLQGSDGGSKCPSKEIKLLQDKLVQEKHLSHMYREQCVSLEGEVARMREERDAGKELFQERSEKMGKRLKLMTQRCEALEKRRNLEVEGFKNDIRQLQQKLKDVEKKIYKVAMNLAPDDQDLAILREIRQGNKLTRKIQGELKDLKTKIYILEDELRHC</sequence>
<feature type="coiled-coil region" evidence="1">
    <location>
        <begin position="244"/>
        <end position="278"/>
    </location>
</feature>
<reference evidence="3" key="2">
    <citation type="submission" date="2025-09" db="UniProtKB">
        <authorList>
            <consortium name="Ensembl"/>
        </authorList>
    </citation>
    <scope>IDENTIFICATION</scope>
</reference>
<dbReference type="InterPro" id="IPR037696">
    <property type="entry name" value="CCDC77"/>
</dbReference>
<dbReference type="KEGG" id="zab:102072284"/>
<dbReference type="Ensembl" id="ENSZALT00000024369.1">
    <property type="protein sequence ID" value="ENSZALP00000018409.1"/>
    <property type="gene ID" value="ENSZALG00000014743.1"/>
</dbReference>
<evidence type="ECO:0000256" key="1">
    <source>
        <dbReference type="SAM" id="Coils"/>
    </source>
</evidence>
<gene>
    <name evidence="3" type="primary">CCDC77</name>
</gene>
<dbReference type="PANTHER" id="PTHR22091">
    <property type="entry name" value="COILED-COIL DOMAIN-CONTAINING PROTEIN 77"/>
    <property type="match status" value="1"/>
</dbReference>
<organism evidence="3 4">
    <name type="scientific">Zonotrichia albicollis</name>
    <name type="common">White-throated sparrow</name>
    <name type="synonym">Fringilla albicollis</name>
    <dbReference type="NCBI Taxonomy" id="44394"/>
    <lineage>
        <taxon>Eukaryota</taxon>
        <taxon>Metazoa</taxon>
        <taxon>Chordata</taxon>
        <taxon>Craniata</taxon>
        <taxon>Vertebrata</taxon>
        <taxon>Euteleostomi</taxon>
        <taxon>Archelosauria</taxon>
        <taxon>Archosauria</taxon>
        <taxon>Dinosauria</taxon>
        <taxon>Saurischia</taxon>
        <taxon>Theropoda</taxon>
        <taxon>Coelurosauria</taxon>
        <taxon>Aves</taxon>
        <taxon>Neognathae</taxon>
        <taxon>Neoaves</taxon>
        <taxon>Telluraves</taxon>
        <taxon>Australaves</taxon>
        <taxon>Passeriformes</taxon>
        <taxon>Passerellidae</taxon>
        <taxon>Zonotrichia</taxon>
    </lineage>
</organism>
<feature type="compositionally biased region" description="Low complexity" evidence="2">
    <location>
        <begin position="1"/>
        <end position="22"/>
    </location>
</feature>
<dbReference type="Proteomes" id="UP000694413">
    <property type="component" value="Unassembled WGS sequence"/>
</dbReference>
<feature type="compositionally biased region" description="Basic and acidic residues" evidence="2">
    <location>
        <begin position="207"/>
        <end position="217"/>
    </location>
</feature>
<dbReference type="GeneID" id="102072284"/>
<dbReference type="PANTHER" id="PTHR22091:SF1">
    <property type="entry name" value="COILED-COIL DOMAIN-CONTAINING PROTEIN 77"/>
    <property type="match status" value="1"/>
</dbReference>
<feature type="coiled-coil region" evidence="1">
    <location>
        <begin position="73"/>
        <end position="124"/>
    </location>
</feature>
<evidence type="ECO:0000256" key="2">
    <source>
        <dbReference type="SAM" id="MobiDB-lite"/>
    </source>
</evidence>